<keyword evidence="2" id="KW-1185">Reference proteome</keyword>
<dbReference type="Proteomes" id="UP000236151">
    <property type="component" value="Unassembled WGS sequence"/>
</dbReference>
<reference evidence="1 2" key="1">
    <citation type="submission" date="2017-06" db="EMBL/GenBank/DDBJ databases">
        <title>Investigating the central metabolism of Clostridium thermosuccinogenes.</title>
        <authorList>
            <person name="Koendjbiharie J.G."/>
            <person name="van Kranenburg R."/>
        </authorList>
    </citation>
    <scope>NUCLEOTIDE SEQUENCE [LARGE SCALE GENOMIC DNA]</scope>
    <source>
        <strain evidence="1 2">DSM 5806</strain>
    </source>
</reference>
<dbReference type="EMBL" id="NIOJ01000104">
    <property type="protein sequence ID" value="PNT94556.1"/>
    <property type="molecule type" value="Genomic_DNA"/>
</dbReference>
<gene>
    <name evidence="1" type="ORF">CDQ84_18810</name>
</gene>
<evidence type="ECO:0000313" key="1">
    <source>
        <dbReference type="EMBL" id="PNT94556.1"/>
    </source>
</evidence>
<comment type="caution">
    <text evidence="1">The sequence shown here is derived from an EMBL/GenBank/DDBJ whole genome shotgun (WGS) entry which is preliminary data.</text>
</comment>
<protein>
    <submittedName>
        <fullName evidence="1">Uncharacterized protein</fullName>
    </submittedName>
</protein>
<dbReference type="RefSeq" id="WP_103083260.1">
    <property type="nucleotide sequence ID" value="NZ_NIOJ01000104.1"/>
</dbReference>
<organism evidence="1 2">
    <name type="scientific">Clostridium thermosuccinogenes</name>
    <dbReference type="NCBI Taxonomy" id="84032"/>
    <lineage>
        <taxon>Bacteria</taxon>
        <taxon>Bacillati</taxon>
        <taxon>Bacillota</taxon>
        <taxon>Clostridia</taxon>
        <taxon>Eubacteriales</taxon>
        <taxon>Clostridiaceae</taxon>
        <taxon>Clostridium</taxon>
    </lineage>
</organism>
<accession>A0A2K2F702</accession>
<name>A0A2K2F702_9CLOT</name>
<evidence type="ECO:0000313" key="2">
    <source>
        <dbReference type="Proteomes" id="UP000236151"/>
    </source>
</evidence>
<dbReference type="OrthoDB" id="9801308at2"/>
<dbReference type="AlphaFoldDB" id="A0A2K2F702"/>
<proteinExistence type="predicted"/>
<sequence length="136" mass="15362">MNYVHIDEGVPLITDGIVIEINRKHLEQNVTFIGFTRKALIDYGDGLGTTPGVDVLGNLKDDLHAFKDRVKERVAGPEEVGVILPCSENGFYNYFAGLRSVVNDCKVQGRIDQWILPRGEYIFALLKQRILMHSFK</sequence>